<dbReference type="InterPro" id="IPR010260">
    <property type="entry name" value="AlpA"/>
</dbReference>
<keyword evidence="3" id="KW-1185">Reference proteome</keyword>
<organism evidence="2 3">
    <name type="scientific">Roseomonas indoligenes</name>
    <dbReference type="NCBI Taxonomy" id="2820811"/>
    <lineage>
        <taxon>Bacteria</taxon>
        <taxon>Pseudomonadati</taxon>
        <taxon>Pseudomonadota</taxon>
        <taxon>Alphaproteobacteria</taxon>
        <taxon>Acetobacterales</taxon>
        <taxon>Roseomonadaceae</taxon>
        <taxon>Roseomonas</taxon>
    </lineage>
</organism>
<gene>
    <name evidence="2" type="ORF">J5Y10_04975</name>
</gene>
<dbReference type="Pfam" id="PF05930">
    <property type="entry name" value="Phage_AlpA"/>
    <property type="match status" value="1"/>
</dbReference>
<evidence type="ECO:0000256" key="1">
    <source>
        <dbReference type="SAM" id="MobiDB-lite"/>
    </source>
</evidence>
<feature type="compositionally biased region" description="Basic residues" evidence="1">
    <location>
        <begin position="76"/>
        <end position="88"/>
    </location>
</feature>
<feature type="region of interest" description="Disordered" evidence="1">
    <location>
        <begin position="54"/>
        <end position="88"/>
    </location>
</feature>
<sequence length="88" mass="9727">MSDPWLKLREVEREVGLSRSAIYRRIAAATFPAPRQLGGGVVRWPSSVIAAWKADRPAEDGSTPPAAPVAEEEPPHRRRGRPRRHPAA</sequence>
<protein>
    <submittedName>
        <fullName evidence="2">AlpA family phage regulatory protein</fullName>
    </submittedName>
</protein>
<proteinExistence type="predicted"/>
<dbReference type="RefSeq" id="WP_209372219.1">
    <property type="nucleotide sequence ID" value="NZ_JAGIZA010000003.1"/>
</dbReference>
<reference evidence="2" key="1">
    <citation type="submission" date="2021-03" db="EMBL/GenBank/DDBJ databases">
        <authorList>
            <person name="So Y."/>
        </authorList>
    </citation>
    <scope>NUCLEOTIDE SEQUENCE</scope>
    <source>
        <strain evidence="2">SG15</strain>
    </source>
</reference>
<comment type="caution">
    <text evidence="2">The sequence shown here is derived from an EMBL/GenBank/DDBJ whole genome shotgun (WGS) entry which is preliminary data.</text>
</comment>
<dbReference type="AlphaFoldDB" id="A0A940N0L6"/>
<evidence type="ECO:0000313" key="3">
    <source>
        <dbReference type="Proteomes" id="UP000677537"/>
    </source>
</evidence>
<name>A0A940N0L6_9PROT</name>
<dbReference type="Proteomes" id="UP000677537">
    <property type="component" value="Unassembled WGS sequence"/>
</dbReference>
<dbReference type="EMBL" id="JAGIZA010000003">
    <property type="protein sequence ID" value="MBP0492127.1"/>
    <property type="molecule type" value="Genomic_DNA"/>
</dbReference>
<evidence type="ECO:0000313" key="2">
    <source>
        <dbReference type="EMBL" id="MBP0492127.1"/>
    </source>
</evidence>
<dbReference type="Gene3D" id="1.10.238.160">
    <property type="match status" value="1"/>
</dbReference>
<accession>A0A940N0L6</accession>